<name>A0A1B9GC63_9TREE</name>
<proteinExistence type="predicted"/>
<reference evidence="3" key="4">
    <citation type="submission" date="2024-02" db="EMBL/GenBank/DDBJ databases">
        <title>Comparative genomics of Cryptococcus and Kwoniella reveals pathogenesis evolution and contrasting modes of karyotype evolution via chromosome fusion or intercentromeric recombination.</title>
        <authorList>
            <person name="Coelho M.A."/>
            <person name="David-Palma M."/>
            <person name="Shea T."/>
            <person name="Bowers K."/>
            <person name="McGinley-Smith S."/>
            <person name="Mohammad A.W."/>
            <person name="Gnirke A."/>
            <person name="Yurkov A.M."/>
            <person name="Nowrousian M."/>
            <person name="Sun S."/>
            <person name="Cuomo C.A."/>
            <person name="Heitman J."/>
        </authorList>
    </citation>
    <scope>NUCLEOTIDE SEQUENCE</scope>
    <source>
        <strain evidence="3">CBS 10118</strain>
    </source>
</reference>
<dbReference type="EMBL" id="CP144541">
    <property type="protein sequence ID" value="WVW79449.1"/>
    <property type="molecule type" value="Genomic_DNA"/>
</dbReference>
<dbReference type="EMBL" id="KI894018">
    <property type="protein sequence ID" value="OCF28612.1"/>
    <property type="molecule type" value="Genomic_DNA"/>
</dbReference>
<sequence>MTRPKSKQSPPPPSNSSPEGYCQSCGRLLPRENKSDPTARKYCSSTCRGHGKSLHLRGIRSELVKAYHKSLNDRPTGQVILCSEVEKIVFDPSQNTTPTSTLDEIGDNLKEGGDSRSKLSPTEQREESRRAARRLVAFGFPSQGIPEEQREVEAIQNGKIVETSFAKGEWGIRWK</sequence>
<feature type="compositionally biased region" description="Basic and acidic residues" evidence="1">
    <location>
        <begin position="29"/>
        <end position="39"/>
    </location>
</feature>
<dbReference type="Proteomes" id="UP000092730">
    <property type="component" value="Chromosome 1"/>
</dbReference>
<dbReference type="RefSeq" id="XP_019049682.1">
    <property type="nucleotide sequence ID" value="XM_019186804.1"/>
</dbReference>
<gene>
    <name evidence="2" type="ORF">I302_00100</name>
    <name evidence="3" type="ORF">I302_101418</name>
</gene>
<accession>A0A1B9GC63</accession>
<dbReference type="GeneID" id="30204499"/>
<evidence type="ECO:0000313" key="3">
    <source>
        <dbReference type="EMBL" id="WVW79449.1"/>
    </source>
</evidence>
<protein>
    <submittedName>
        <fullName evidence="2">Uncharacterized protein</fullName>
    </submittedName>
</protein>
<reference evidence="2" key="3">
    <citation type="submission" date="2014-01" db="EMBL/GenBank/DDBJ databases">
        <title>Evolution of pathogenesis and genome organization in the Tremellales.</title>
        <authorList>
            <person name="Cuomo C."/>
            <person name="Litvintseva A."/>
            <person name="Heitman J."/>
            <person name="Chen Y."/>
            <person name="Sun S."/>
            <person name="Springer D."/>
            <person name="Dromer F."/>
            <person name="Young S."/>
            <person name="Zeng Q."/>
            <person name="Chapman S."/>
            <person name="Gujja S."/>
            <person name="Saif S."/>
            <person name="Birren B."/>
        </authorList>
    </citation>
    <scope>NUCLEOTIDE SEQUENCE</scope>
    <source>
        <strain evidence="2">CBS 10118</strain>
    </source>
</reference>
<keyword evidence="4" id="KW-1185">Reference proteome</keyword>
<feature type="region of interest" description="Disordered" evidence="1">
    <location>
        <begin position="1"/>
        <end position="44"/>
    </location>
</feature>
<evidence type="ECO:0000313" key="2">
    <source>
        <dbReference type="EMBL" id="OCF28612.1"/>
    </source>
</evidence>
<dbReference type="OrthoDB" id="537467at2759"/>
<evidence type="ECO:0000313" key="4">
    <source>
        <dbReference type="Proteomes" id="UP000092730"/>
    </source>
</evidence>
<reference evidence="2" key="1">
    <citation type="submission" date="2013-07" db="EMBL/GenBank/DDBJ databases">
        <title>The Genome Sequence of Cryptococcus bestiolae CBS10118.</title>
        <authorList>
            <consortium name="The Broad Institute Genome Sequencing Platform"/>
            <person name="Cuomo C."/>
            <person name="Litvintseva A."/>
            <person name="Chen Y."/>
            <person name="Heitman J."/>
            <person name="Sun S."/>
            <person name="Springer D."/>
            <person name="Dromer F."/>
            <person name="Young S.K."/>
            <person name="Zeng Q."/>
            <person name="Gargeya S."/>
            <person name="Fitzgerald M."/>
            <person name="Abouelleil A."/>
            <person name="Alvarado L."/>
            <person name="Berlin A.M."/>
            <person name="Chapman S.B."/>
            <person name="Dewar J."/>
            <person name="Goldberg J."/>
            <person name="Griggs A."/>
            <person name="Gujja S."/>
            <person name="Hansen M."/>
            <person name="Howarth C."/>
            <person name="Imamovic A."/>
            <person name="Larimer J."/>
            <person name="McCowan C."/>
            <person name="Murphy C."/>
            <person name="Pearson M."/>
            <person name="Priest M."/>
            <person name="Roberts A."/>
            <person name="Saif S."/>
            <person name="Shea T."/>
            <person name="Sykes S."/>
            <person name="Wortman J."/>
            <person name="Nusbaum C."/>
            <person name="Birren B."/>
        </authorList>
    </citation>
    <scope>NUCLEOTIDE SEQUENCE [LARGE SCALE GENOMIC DNA]</scope>
    <source>
        <strain evidence="2">CBS 10118</strain>
    </source>
</reference>
<reference evidence="3" key="2">
    <citation type="submission" date="2013-07" db="EMBL/GenBank/DDBJ databases">
        <authorList>
            <consortium name="The Broad Institute Genome Sequencing Platform"/>
            <person name="Cuomo C."/>
            <person name="Litvintseva A."/>
            <person name="Chen Y."/>
            <person name="Heitman J."/>
            <person name="Sun S."/>
            <person name="Springer D."/>
            <person name="Dromer F."/>
            <person name="Young S.K."/>
            <person name="Zeng Q."/>
            <person name="Gargeya S."/>
            <person name="Fitzgerald M."/>
            <person name="Abouelleil A."/>
            <person name="Alvarado L."/>
            <person name="Berlin A.M."/>
            <person name="Chapman S.B."/>
            <person name="Dewar J."/>
            <person name="Goldberg J."/>
            <person name="Griggs A."/>
            <person name="Gujja S."/>
            <person name="Hansen M."/>
            <person name="Howarth C."/>
            <person name="Imamovic A."/>
            <person name="Larimer J."/>
            <person name="McCowan C."/>
            <person name="Murphy C."/>
            <person name="Pearson M."/>
            <person name="Priest M."/>
            <person name="Roberts A."/>
            <person name="Saif S."/>
            <person name="Shea T."/>
            <person name="Sykes S."/>
            <person name="Wortman J."/>
            <person name="Nusbaum C."/>
            <person name="Birren B."/>
        </authorList>
    </citation>
    <scope>NUCLEOTIDE SEQUENCE</scope>
    <source>
        <strain evidence="3">CBS 10118</strain>
    </source>
</reference>
<dbReference type="KEGG" id="kbi:30204499"/>
<evidence type="ECO:0000256" key="1">
    <source>
        <dbReference type="SAM" id="MobiDB-lite"/>
    </source>
</evidence>
<dbReference type="VEuPathDB" id="FungiDB:I302_00100"/>
<feature type="region of interest" description="Disordered" evidence="1">
    <location>
        <begin position="92"/>
        <end position="130"/>
    </location>
</feature>
<organism evidence="2">
    <name type="scientific">Kwoniella bestiolae CBS 10118</name>
    <dbReference type="NCBI Taxonomy" id="1296100"/>
    <lineage>
        <taxon>Eukaryota</taxon>
        <taxon>Fungi</taxon>
        <taxon>Dikarya</taxon>
        <taxon>Basidiomycota</taxon>
        <taxon>Agaricomycotina</taxon>
        <taxon>Tremellomycetes</taxon>
        <taxon>Tremellales</taxon>
        <taxon>Cryptococcaceae</taxon>
        <taxon>Kwoniella</taxon>
    </lineage>
</organism>
<dbReference type="AlphaFoldDB" id="A0A1B9GC63"/>
<feature type="compositionally biased region" description="Basic and acidic residues" evidence="1">
    <location>
        <begin position="107"/>
        <end position="130"/>
    </location>
</feature>
<feature type="compositionally biased region" description="Polar residues" evidence="1">
    <location>
        <begin position="92"/>
        <end position="102"/>
    </location>
</feature>